<protein>
    <recommendedName>
        <fullName evidence="1">DUF8152 domain-containing protein</fullName>
    </recommendedName>
</protein>
<evidence type="ECO:0000259" key="1">
    <source>
        <dbReference type="Pfam" id="PF26479"/>
    </source>
</evidence>
<dbReference type="KEGG" id="nph:NP_3612A"/>
<dbReference type="EnsemblBacteria" id="CAI49897">
    <property type="protein sequence ID" value="CAI49897"/>
    <property type="gene ID" value="NP_3612A"/>
</dbReference>
<dbReference type="OrthoDB" id="204708at2157"/>
<proteinExistence type="predicted"/>
<dbReference type="AlphaFoldDB" id="A0A1U7EXK9"/>
<evidence type="ECO:0000313" key="3">
    <source>
        <dbReference type="Proteomes" id="UP000002698"/>
    </source>
</evidence>
<reference evidence="2 3" key="1">
    <citation type="journal article" date="2005" name="Genome Res.">
        <title>Living with two extremes: conclusions from the genome sequence of Natronomonas pharaonis.</title>
        <authorList>
            <person name="Falb M."/>
            <person name="Pfeiffer F."/>
            <person name="Palm P."/>
            <person name="Rodewald K."/>
            <person name="Hickmann V."/>
            <person name="Tittor J."/>
            <person name="Oesterhelt D."/>
        </authorList>
    </citation>
    <scope>NUCLEOTIDE SEQUENCE [LARGE SCALE GENOMIC DNA]</scope>
    <source>
        <strain evidence="3">ATCC 35678 / DSM 2160 / CIP 103997 / JCM 8858 / NBRC 14720 / NCIMB 2260 / Gabara</strain>
    </source>
</reference>
<dbReference type="EMBL" id="CR936257">
    <property type="protein sequence ID" value="CAI49897.1"/>
    <property type="molecule type" value="Genomic_DNA"/>
</dbReference>
<gene>
    <name evidence="2" type="ordered locus">NP_3612A</name>
</gene>
<dbReference type="GeneID" id="3701823"/>
<dbReference type="Pfam" id="PF26479">
    <property type="entry name" value="DUF8152"/>
    <property type="match status" value="1"/>
</dbReference>
<dbReference type="Proteomes" id="UP000002698">
    <property type="component" value="Chromosome"/>
</dbReference>
<dbReference type="eggNOG" id="arCOG10156">
    <property type="taxonomic scope" value="Archaea"/>
</dbReference>
<dbReference type="RefSeq" id="WP_011323517.1">
    <property type="nucleotide sequence ID" value="NC_007426.1"/>
</dbReference>
<accession>A0A1U7EXK9</accession>
<dbReference type="InterPro" id="IPR058465">
    <property type="entry name" value="DUF8152"/>
</dbReference>
<organism evidence="2 3">
    <name type="scientific">Natronomonas pharaonis (strain ATCC 35678 / DSM 2160 / CIP 103997 / JCM 8858 / NBRC 14720 / NCIMB 2260 / Gabara)</name>
    <name type="common">Halobacterium pharaonis</name>
    <dbReference type="NCBI Taxonomy" id="348780"/>
    <lineage>
        <taxon>Archaea</taxon>
        <taxon>Methanobacteriati</taxon>
        <taxon>Methanobacteriota</taxon>
        <taxon>Stenosarchaea group</taxon>
        <taxon>Halobacteria</taxon>
        <taxon>Halobacteriales</taxon>
        <taxon>Natronomonadaceae</taxon>
        <taxon>Natronomonas</taxon>
    </lineage>
</organism>
<keyword evidence="3" id="KW-1185">Reference proteome</keyword>
<name>A0A1U7EXK9_NATPD</name>
<evidence type="ECO:0000313" key="2">
    <source>
        <dbReference type="EMBL" id="CAI49897.1"/>
    </source>
</evidence>
<dbReference type="HOGENOM" id="CLU_162433_0_0_2"/>
<sequence>MDKEPPAARVEQLHEELAATQELPVERTASRWIGEAEAVAGDLVGVDSDSDLVYRRVSHVVDLLANVDETGDDTADQHLAEAKRLAAEVVELTE</sequence>
<feature type="domain" description="DUF8152" evidence="1">
    <location>
        <begin position="9"/>
        <end position="91"/>
    </location>
</feature>